<dbReference type="InterPro" id="IPR050231">
    <property type="entry name" value="Iron_ascorbate_oxido_reductase"/>
</dbReference>
<evidence type="ECO:0000313" key="5">
    <source>
        <dbReference type="Proteomes" id="UP000756132"/>
    </source>
</evidence>
<dbReference type="InterPro" id="IPR044861">
    <property type="entry name" value="IPNS-like_FE2OG_OXY"/>
</dbReference>
<reference evidence="4" key="2">
    <citation type="journal article" date="2022" name="Microb. Genom.">
        <title>A chromosome-scale genome assembly of the tomato pathogen Cladosporium fulvum reveals a compartmentalized genome architecture and the presence of a dispensable chromosome.</title>
        <authorList>
            <person name="Zaccaron A.Z."/>
            <person name="Chen L.H."/>
            <person name="Samaras A."/>
            <person name="Stergiopoulos I."/>
        </authorList>
    </citation>
    <scope>NUCLEOTIDE SEQUENCE</scope>
    <source>
        <strain evidence="4">Race5_Kim</strain>
    </source>
</reference>
<protein>
    <submittedName>
        <fullName evidence="4">2-oxoglutarate-dependent ethylene/succinate-forming enzyme</fullName>
    </submittedName>
</protein>
<dbReference type="OMA" id="GIHYGTH"/>
<comment type="similarity">
    <text evidence="1 2">Belongs to the iron/ascorbate-dependent oxidoreductase family.</text>
</comment>
<feature type="domain" description="Fe2OG dioxygenase" evidence="3">
    <location>
        <begin position="261"/>
        <end position="383"/>
    </location>
</feature>
<name>A0A9Q8PC15_PASFU</name>
<reference evidence="4" key="1">
    <citation type="submission" date="2021-12" db="EMBL/GenBank/DDBJ databases">
        <authorList>
            <person name="Zaccaron A."/>
            <person name="Stergiopoulos I."/>
        </authorList>
    </citation>
    <scope>NUCLEOTIDE SEQUENCE</scope>
    <source>
        <strain evidence="4">Race5_Kim</strain>
    </source>
</reference>
<dbReference type="Gene3D" id="2.60.120.330">
    <property type="entry name" value="B-lactam Antibiotic, Isopenicillin N Synthase, Chain"/>
    <property type="match status" value="1"/>
</dbReference>
<dbReference type="InterPro" id="IPR005123">
    <property type="entry name" value="Oxoglu/Fe-dep_dioxygenase_dom"/>
</dbReference>
<keyword evidence="5" id="KW-1185">Reference proteome</keyword>
<proteinExistence type="inferred from homology"/>
<dbReference type="Proteomes" id="UP000756132">
    <property type="component" value="Chromosome 7"/>
</dbReference>
<dbReference type="Pfam" id="PF03171">
    <property type="entry name" value="2OG-FeII_Oxy"/>
    <property type="match status" value="1"/>
</dbReference>
<gene>
    <name evidence="4" type="ORF">CLAFUR5_10677</name>
</gene>
<sequence>MAAKMRVPFKNCSMVQQQACLKLGRQSCRALSAATTGGNKASVAEHNSLKANVPPLPLAASNTPFTSEVPAWKSERPAFSVSKAAKTLPPNHPARIRELQTFMLPEEVTGSDADRALGKELVAAWRRDGILQIQFPPRLQVLSDAIKQSKSFFAQQHDAKAKCVDSQSFAGYIASGEEITDGIADYSEIFTVTKDLTSSDPRVQSKWPCHGPNPWPSKTYEQAITALMDYKGRIGEKLLHLTALGLNLWNPWALNQLTQDGWHHMRVLRFPPTNQTNGKGKAGRGIGSHTDYGLLVIAAQDEVGGLFIRPPIKGEKYENWKNSAAGAHESDEKWVYVPPVENVFTVFPGDMMQFMTNSYLPSTPHKVGLNTRERFAFAYFHEPNFNAVCKRLPEFRDGSEAEKEEVHYGTHFTNMFMRNYPDRITAKRVRDEGRMDLLEGIKDEHGFSFDG</sequence>
<dbReference type="RefSeq" id="XP_047764044.1">
    <property type="nucleotide sequence ID" value="XM_047909825.1"/>
</dbReference>
<dbReference type="EMBL" id="CP090169">
    <property type="protein sequence ID" value="UJO19678.1"/>
    <property type="molecule type" value="Genomic_DNA"/>
</dbReference>
<evidence type="ECO:0000256" key="2">
    <source>
        <dbReference type="RuleBase" id="RU003682"/>
    </source>
</evidence>
<dbReference type="SUPFAM" id="SSF51197">
    <property type="entry name" value="Clavaminate synthase-like"/>
    <property type="match status" value="1"/>
</dbReference>
<dbReference type="GO" id="GO:0046872">
    <property type="term" value="F:metal ion binding"/>
    <property type="evidence" value="ECO:0007669"/>
    <property type="project" value="UniProtKB-KW"/>
</dbReference>
<keyword evidence="2" id="KW-0560">Oxidoreductase</keyword>
<evidence type="ECO:0000313" key="4">
    <source>
        <dbReference type="EMBL" id="UJO19678.1"/>
    </source>
</evidence>
<dbReference type="OrthoDB" id="288590at2759"/>
<accession>A0A9Q8PC15</accession>
<dbReference type="KEGG" id="ffu:CLAFUR5_10677"/>
<organism evidence="4 5">
    <name type="scientific">Passalora fulva</name>
    <name type="common">Tomato leaf mold</name>
    <name type="synonym">Cladosporium fulvum</name>
    <dbReference type="NCBI Taxonomy" id="5499"/>
    <lineage>
        <taxon>Eukaryota</taxon>
        <taxon>Fungi</taxon>
        <taxon>Dikarya</taxon>
        <taxon>Ascomycota</taxon>
        <taxon>Pezizomycotina</taxon>
        <taxon>Dothideomycetes</taxon>
        <taxon>Dothideomycetidae</taxon>
        <taxon>Mycosphaerellales</taxon>
        <taxon>Mycosphaerellaceae</taxon>
        <taxon>Fulvia</taxon>
    </lineage>
</organism>
<dbReference type="AlphaFoldDB" id="A0A9Q8PC15"/>
<dbReference type="Pfam" id="PF14226">
    <property type="entry name" value="DIOX_N"/>
    <property type="match status" value="1"/>
</dbReference>
<dbReference type="PANTHER" id="PTHR47990">
    <property type="entry name" value="2-OXOGLUTARATE (2OG) AND FE(II)-DEPENDENT OXYGENASE SUPERFAMILY PROTEIN-RELATED"/>
    <property type="match status" value="1"/>
</dbReference>
<dbReference type="PROSITE" id="PS51471">
    <property type="entry name" value="FE2OG_OXY"/>
    <property type="match status" value="1"/>
</dbReference>
<evidence type="ECO:0000256" key="1">
    <source>
        <dbReference type="ARBA" id="ARBA00008056"/>
    </source>
</evidence>
<keyword evidence="2" id="KW-0479">Metal-binding</keyword>
<dbReference type="InterPro" id="IPR026992">
    <property type="entry name" value="DIOX_N"/>
</dbReference>
<keyword evidence="2" id="KW-0408">Iron</keyword>
<dbReference type="GO" id="GO:0044283">
    <property type="term" value="P:small molecule biosynthetic process"/>
    <property type="evidence" value="ECO:0007669"/>
    <property type="project" value="UniProtKB-ARBA"/>
</dbReference>
<evidence type="ECO:0000259" key="3">
    <source>
        <dbReference type="PROSITE" id="PS51471"/>
    </source>
</evidence>
<dbReference type="GO" id="GO:0016491">
    <property type="term" value="F:oxidoreductase activity"/>
    <property type="evidence" value="ECO:0007669"/>
    <property type="project" value="UniProtKB-KW"/>
</dbReference>
<dbReference type="GeneID" id="71990555"/>
<dbReference type="InterPro" id="IPR027443">
    <property type="entry name" value="IPNS-like_sf"/>
</dbReference>